<evidence type="ECO:0000256" key="5">
    <source>
        <dbReference type="HAMAP-Rule" id="MF_00694"/>
    </source>
</evidence>
<reference evidence="9" key="2">
    <citation type="submission" date="2023-01" db="EMBL/GenBank/DDBJ databases">
        <authorList>
            <person name="Sun Q."/>
            <person name="Evtushenko L."/>
        </authorList>
    </citation>
    <scope>NUCLEOTIDE SEQUENCE</scope>
    <source>
        <strain evidence="9">VKM Ac-1020</strain>
    </source>
</reference>
<evidence type="ECO:0000313" key="10">
    <source>
        <dbReference type="Proteomes" id="UP001142462"/>
    </source>
</evidence>
<evidence type="ECO:0000256" key="6">
    <source>
        <dbReference type="PIRNR" id="PIRNR001365"/>
    </source>
</evidence>
<dbReference type="Gene3D" id="3.20.20.70">
    <property type="entry name" value="Aldolase class I"/>
    <property type="match status" value="1"/>
</dbReference>
<evidence type="ECO:0000256" key="1">
    <source>
        <dbReference type="ARBA" id="ARBA00001446"/>
    </source>
</evidence>
<protein>
    <recommendedName>
        <fullName evidence="5">Probable 5-dehydro-4-deoxyglucarate dehydratase</fullName>
        <ecNumber evidence="5">4.2.1.41</ecNumber>
    </recommendedName>
    <alternativeName>
        <fullName evidence="5">5-keto-4-deoxy-glucarate dehydratase</fullName>
        <shortName evidence="5">KDGDH</shortName>
    </alternativeName>
</protein>
<comment type="caution">
    <text evidence="9">The sequence shown here is derived from an EMBL/GenBank/DDBJ whole genome shotgun (WGS) entry which is preliminary data.</text>
</comment>
<comment type="catalytic activity">
    <reaction evidence="1 5">
        <text>5-dehydro-4-deoxy-D-glucarate + H(+) = 2,5-dioxopentanoate + CO2 + H2O</text>
        <dbReference type="Rhea" id="RHEA:24608"/>
        <dbReference type="ChEBI" id="CHEBI:15377"/>
        <dbReference type="ChEBI" id="CHEBI:15378"/>
        <dbReference type="ChEBI" id="CHEBI:16526"/>
        <dbReference type="ChEBI" id="CHEBI:42819"/>
        <dbReference type="ChEBI" id="CHEBI:58136"/>
        <dbReference type="EC" id="4.2.1.41"/>
    </reaction>
</comment>
<sequence>MTDLAIPDRVLFFPVTAFDAHDRVDADLVEQHVAGALAHEPGAVFAACGTGEFHTLSLEDVRAAVAAAVRATAGRVPVIAGAGGPLGHAVACARIAAEAGADGLLVMPPYLVGAPQEGLIAYVEQIAAASDLPVIVYHRANAQFSPGSVARLLQNPRVVGIKDGAGDVALAQQFVLEAARAERDVLFFNGLLTAELSQAAYTAIGVPMYSSAVFAMLPEVAVAFFSAHRSGDTARQRALLEGFYAPLVALRDETPGFAVSLIKAGVRLSGLDVGSVRAPLIDPNPDQLARLAALLERGRELAA</sequence>
<gene>
    <name evidence="9" type="ORF">GCM10017576_11780</name>
</gene>
<dbReference type="InterPro" id="IPR002220">
    <property type="entry name" value="DapA-like"/>
</dbReference>
<dbReference type="GO" id="GO:0008840">
    <property type="term" value="F:4-hydroxy-tetrahydrodipicolinate synthase activity"/>
    <property type="evidence" value="ECO:0007669"/>
    <property type="project" value="TreeGrafter"/>
</dbReference>
<dbReference type="PANTHER" id="PTHR12128:SF19">
    <property type="entry name" value="5-DEHYDRO-4-DEOXYGLUCARATE DEHYDRATASE 2-RELATED"/>
    <property type="match status" value="1"/>
</dbReference>
<dbReference type="GO" id="GO:0047448">
    <property type="term" value="F:5-dehydro-4-deoxyglucarate dehydratase activity"/>
    <property type="evidence" value="ECO:0007669"/>
    <property type="project" value="UniProtKB-UniRule"/>
</dbReference>
<reference evidence="9" key="1">
    <citation type="journal article" date="2014" name="Int. J. Syst. Evol. Microbiol.">
        <title>Complete genome sequence of Corynebacterium casei LMG S-19264T (=DSM 44701T), isolated from a smear-ripened cheese.</title>
        <authorList>
            <consortium name="US DOE Joint Genome Institute (JGI-PGF)"/>
            <person name="Walter F."/>
            <person name="Albersmeier A."/>
            <person name="Kalinowski J."/>
            <person name="Ruckert C."/>
        </authorList>
    </citation>
    <scope>NUCLEOTIDE SEQUENCE</scope>
    <source>
        <strain evidence="9">VKM Ac-1020</strain>
    </source>
</reference>
<keyword evidence="10" id="KW-1185">Reference proteome</keyword>
<dbReference type="EMBL" id="BSEJ01000004">
    <property type="protein sequence ID" value="GLJ61049.1"/>
    <property type="molecule type" value="Genomic_DNA"/>
</dbReference>
<dbReference type="SMART" id="SM01130">
    <property type="entry name" value="DHDPS"/>
    <property type="match status" value="1"/>
</dbReference>
<dbReference type="Pfam" id="PF00701">
    <property type="entry name" value="DHDPS"/>
    <property type="match status" value="1"/>
</dbReference>
<feature type="active site" description="Proton donor/acceptor" evidence="7">
    <location>
        <position position="137"/>
    </location>
</feature>
<comment type="similarity">
    <text evidence="3 5 6">Belongs to the DapA family.</text>
</comment>
<dbReference type="PANTHER" id="PTHR12128">
    <property type="entry name" value="DIHYDRODIPICOLINATE SYNTHASE"/>
    <property type="match status" value="1"/>
</dbReference>
<dbReference type="HAMAP" id="MF_00694">
    <property type="entry name" value="KDGDH"/>
    <property type="match status" value="1"/>
</dbReference>
<feature type="binding site" evidence="8">
    <location>
        <position position="50"/>
    </location>
    <ligand>
        <name>pyruvate</name>
        <dbReference type="ChEBI" id="CHEBI:15361"/>
    </ligand>
</feature>
<dbReference type="InterPro" id="IPR017655">
    <property type="entry name" value="Dehydro-deoxyglucarate_dehyd"/>
</dbReference>
<evidence type="ECO:0000256" key="2">
    <source>
        <dbReference type="ARBA" id="ARBA00004983"/>
    </source>
</evidence>
<dbReference type="RefSeq" id="WP_271172759.1">
    <property type="nucleotide sequence ID" value="NZ_BSEJ01000004.1"/>
</dbReference>
<comment type="pathway">
    <text evidence="2 5">Carbohydrate acid metabolism; D-glucarate degradation; 2,5-dioxopentanoate from D-glucarate: step 2/2.</text>
</comment>
<evidence type="ECO:0000256" key="7">
    <source>
        <dbReference type="PIRSR" id="PIRSR001365-1"/>
    </source>
</evidence>
<feature type="active site" description="Schiff-base intermediate with substrate" evidence="7">
    <location>
        <position position="162"/>
    </location>
</feature>
<evidence type="ECO:0000256" key="8">
    <source>
        <dbReference type="PIRSR" id="PIRSR001365-2"/>
    </source>
</evidence>
<dbReference type="NCBIfam" id="NF002958">
    <property type="entry name" value="PRK03620.1"/>
    <property type="match status" value="1"/>
</dbReference>
<accession>A0A9W6H2S2</accession>
<name>A0A9W6H2S2_9MICO</name>
<dbReference type="PIRSF" id="PIRSF001365">
    <property type="entry name" value="DHDPS"/>
    <property type="match status" value="1"/>
</dbReference>
<evidence type="ECO:0000256" key="4">
    <source>
        <dbReference type="ARBA" id="ARBA00023239"/>
    </source>
</evidence>
<dbReference type="AlphaFoldDB" id="A0A9W6H2S2"/>
<evidence type="ECO:0000256" key="3">
    <source>
        <dbReference type="ARBA" id="ARBA00007592"/>
    </source>
</evidence>
<dbReference type="EC" id="4.2.1.41" evidence="5"/>
<proteinExistence type="inferred from homology"/>
<dbReference type="InterPro" id="IPR013785">
    <property type="entry name" value="Aldolase_TIM"/>
</dbReference>
<keyword evidence="4 5" id="KW-0456">Lyase</keyword>
<dbReference type="GO" id="GO:0042838">
    <property type="term" value="P:D-glucarate catabolic process"/>
    <property type="evidence" value="ECO:0007669"/>
    <property type="project" value="UniProtKB-UniRule"/>
</dbReference>
<dbReference type="Proteomes" id="UP001142462">
    <property type="component" value="Unassembled WGS sequence"/>
</dbReference>
<evidence type="ECO:0000313" key="9">
    <source>
        <dbReference type="EMBL" id="GLJ61049.1"/>
    </source>
</evidence>
<dbReference type="SUPFAM" id="SSF51569">
    <property type="entry name" value="Aldolase"/>
    <property type="match status" value="1"/>
</dbReference>
<organism evidence="9 10">
    <name type="scientific">Microbacterium barkeri</name>
    <dbReference type="NCBI Taxonomy" id="33917"/>
    <lineage>
        <taxon>Bacteria</taxon>
        <taxon>Bacillati</taxon>
        <taxon>Actinomycetota</taxon>
        <taxon>Actinomycetes</taxon>
        <taxon>Micrococcales</taxon>
        <taxon>Microbacteriaceae</taxon>
        <taxon>Microbacterium</taxon>
    </lineage>
</organism>